<dbReference type="SUPFAM" id="SSF55729">
    <property type="entry name" value="Acyl-CoA N-acyltransferases (Nat)"/>
    <property type="match status" value="1"/>
</dbReference>
<evidence type="ECO:0000259" key="1">
    <source>
        <dbReference type="PROSITE" id="PS51186"/>
    </source>
</evidence>
<dbReference type="AlphaFoldDB" id="A0A538TLG8"/>
<protein>
    <submittedName>
        <fullName evidence="2">GNAT family N-acetyltransferase</fullName>
    </submittedName>
</protein>
<dbReference type="InterPro" id="IPR051531">
    <property type="entry name" value="N-acetyltransferase"/>
</dbReference>
<dbReference type="Proteomes" id="UP000317691">
    <property type="component" value="Unassembled WGS sequence"/>
</dbReference>
<dbReference type="EMBL" id="VBOZ01000020">
    <property type="protein sequence ID" value="TMQ64479.1"/>
    <property type="molecule type" value="Genomic_DNA"/>
</dbReference>
<dbReference type="GO" id="GO:0016747">
    <property type="term" value="F:acyltransferase activity, transferring groups other than amino-acyl groups"/>
    <property type="evidence" value="ECO:0007669"/>
    <property type="project" value="InterPro"/>
</dbReference>
<keyword evidence="2" id="KW-0808">Transferase</keyword>
<comment type="caution">
    <text evidence="2">The sequence shown here is derived from an EMBL/GenBank/DDBJ whole genome shotgun (WGS) entry which is preliminary data.</text>
</comment>
<organism evidence="2 3">
    <name type="scientific">Eiseniibacteriota bacterium</name>
    <dbReference type="NCBI Taxonomy" id="2212470"/>
    <lineage>
        <taxon>Bacteria</taxon>
        <taxon>Candidatus Eiseniibacteriota</taxon>
    </lineage>
</organism>
<dbReference type="Gene3D" id="3.40.630.30">
    <property type="match status" value="1"/>
</dbReference>
<dbReference type="PANTHER" id="PTHR43792">
    <property type="entry name" value="GNAT FAMILY, PUTATIVE (AFU_ORTHOLOGUE AFUA_3G00765)-RELATED-RELATED"/>
    <property type="match status" value="1"/>
</dbReference>
<reference evidence="2 3" key="1">
    <citation type="journal article" date="2019" name="Nat. Microbiol.">
        <title>Mediterranean grassland soil C-N compound turnover is dependent on rainfall and depth, and is mediated by genomically divergent microorganisms.</title>
        <authorList>
            <person name="Diamond S."/>
            <person name="Andeer P.F."/>
            <person name="Li Z."/>
            <person name="Crits-Christoph A."/>
            <person name="Burstein D."/>
            <person name="Anantharaman K."/>
            <person name="Lane K.R."/>
            <person name="Thomas B.C."/>
            <person name="Pan C."/>
            <person name="Northen T.R."/>
            <person name="Banfield J.F."/>
        </authorList>
    </citation>
    <scope>NUCLEOTIDE SEQUENCE [LARGE SCALE GENOMIC DNA]</scope>
    <source>
        <strain evidence="2">WS_9</strain>
    </source>
</reference>
<dbReference type="PROSITE" id="PS51186">
    <property type="entry name" value="GNAT"/>
    <property type="match status" value="1"/>
</dbReference>
<evidence type="ECO:0000313" key="3">
    <source>
        <dbReference type="Proteomes" id="UP000317691"/>
    </source>
</evidence>
<dbReference type="PANTHER" id="PTHR43792:SF13">
    <property type="entry name" value="ACETYLTRANSFERASE"/>
    <property type="match status" value="1"/>
</dbReference>
<gene>
    <name evidence="2" type="ORF">E6K79_07580</name>
</gene>
<proteinExistence type="predicted"/>
<dbReference type="Pfam" id="PF13302">
    <property type="entry name" value="Acetyltransf_3"/>
    <property type="match status" value="1"/>
</dbReference>
<sequence>MERMNTSRLETQRLTLVAATLPMLRAELARPEEFARLLGAEVAAPWPPPLNDEQSNRWMIRLLEEDPEIGNWGMWYFLLREGPTGGPLAIGNGGYKGKPSADGTVEIGYSVVEAYQRKGLATEGARGLIDRALRDPAVTRVIAETFPDLTPSIRVLEKNGFLRIEESGSEPGVIRFELKRP</sequence>
<accession>A0A538TLG8</accession>
<feature type="domain" description="N-acetyltransferase" evidence="1">
    <location>
        <begin position="24"/>
        <end position="181"/>
    </location>
</feature>
<evidence type="ECO:0000313" key="2">
    <source>
        <dbReference type="EMBL" id="TMQ64479.1"/>
    </source>
</evidence>
<name>A0A538TLG8_UNCEI</name>
<dbReference type="InterPro" id="IPR016181">
    <property type="entry name" value="Acyl_CoA_acyltransferase"/>
</dbReference>
<dbReference type="InterPro" id="IPR000182">
    <property type="entry name" value="GNAT_dom"/>
</dbReference>